<dbReference type="GO" id="GO:0004467">
    <property type="term" value="F:long-chain fatty acid-CoA ligase activity"/>
    <property type="evidence" value="ECO:0007669"/>
    <property type="project" value="UniProtKB-EC"/>
</dbReference>
<evidence type="ECO:0000313" key="14">
    <source>
        <dbReference type="Proteomes" id="UP001207588"/>
    </source>
</evidence>
<evidence type="ECO:0000256" key="6">
    <source>
        <dbReference type="ARBA" id="ARBA00076959"/>
    </source>
</evidence>
<dbReference type="InterPro" id="IPR020845">
    <property type="entry name" value="AMP-binding_CS"/>
</dbReference>
<dbReference type="Pfam" id="PF13193">
    <property type="entry name" value="AMP-binding_C"/>
    <property type="match status" value="1"/>
</dbReference>
<organism evidence="11 14">
    <name type="scientific">Mycobacterium bouchedurhonense</name>
    <dbReference type="NCBI Taxonomy" id="701041"/>
    <lineage>
        <taxon>Bacteria</taxon>
        <taxon>Bacillati</taxon>
        <taxon>Actinomycetota</taxon>
        <taxon>Actinomycetes</taxon>
        <taxon>Mycobacteriales</taxon>
        <taxon>Mycobacteriaceae</taxon>
        <taxon>Mycobacterium</taxon>
        <taxon>Mycobacterium avium complex (MAC)</taxon>
    </lineage>
</organism>
<dbReference type="AlphaFoldDB" id="A0AAW5S407"/>
<comment type="similarity">
    <text evidence="1">Belongs to the ATP-dependent AMP-binding enzyme family.</text>
</comment>
<dbReference type="GO" id="GO:0031956">
    <property type="term" value="F:medium-chain fatty acid-CoA ligase activity"/>
    <property type="evidence" value="ECO:0007669"/>
    <property type="project" value="TreeGrafter"/>
</dbReference>
<dbReference type="PANTHER" id="PTHR43201">
    <property type="entry name" value="ACYL-COA SYNTHETASE"/>
    <property type="match status" value="1"/>
</dbReference>
<comment type="caution">
    <text evidence="11">The sequence shown here is derived from an EMBL/GenBank/DDBJ whole genome shotgun (WGS) entry which is preliminary data.</text>
</comment>
<dbReference type="EMBL" id="JACKTG010000032">
    <property type="protein sequence ID" value="MCV6990116.1"/>
    <property type="molecule type" value="Genomic_DNA"/>
</dbReference>
<evidence type="ECO:0000313" key="12">
    <source>
        <dbReference type="EMBL" id="ORA53584.1"/>
    </source>
</evidence>
<feature type="domain" description="AMP-binding enzyme C-terminal" evidence="10">
    <location>
        <begin position="430"/>
        <end position="505"/>
    </location>
</feature>
<dbReference type="SUPFAM" id="SSF56801">
    <property type="entry name" value="Acetyl-CoA synthetase-like"/>
    <property type="match status" value="1"/>
</dbReference>
<dbReference type="InterPro" id="IPR045851">
    <property type="entry name" value="AMP-bd_C_sf"/>
</dbReference>
<dbReference type="PROSITE" id="PS00455">
    <property type="entry name" value="AMP_BINDING"/>
    <property type="match status" value="1"/>
</dbReference>
<evidence type="ECO:0000313" key="13">
    <source>
        <dbReference type="Proteomes" id="UP000192293"/>
    </source>
</evidence>
<keyword evidence="13" id="KW-1185">Reference proteome</keyword>
<reference evidence="12 13" key="1">
    <citation type="submission" date="2017-02" db="EMBL/GenBank/DDBJ databases">
        <title>The new phylogeny of genus Mycobacterium.</title>
        <authorList>
            <person name="Tortoli E."/>
            <person name="Trovato A."/>
            <person name="Cirillo D.M."/>
        </authorList>
    </citation>
    <scope>NUCLEOTIDE SEQUENCE [LARGE SCALE GENOMIC DNA]</scope>
    <source>
        <strain evidence="12 13">DSM 45439</strain>
    </source>
</reference>
<dbReference type="Gene3D" id="3.40.50.12780">
    <property type="entry name" value="N-terminal domain of ligase-like"/>
    <property type="match status" value="1"/>
</dbReference>
<evidence type="ECO:0000259" key="10">
    <source>
        <dbReference type="Pfam" id="PF13193"/>
    </source>
</evidence>
<dbReference type="InterPro" id="IPR025110">
    <property type="entry name" value="AMP-bd_C"/>
</dbReference>
<sequence length="530" mass="57099">MPAAGVDDMTLGDIVTDNAVRFPDVVAYRHGHRTVTHAQLRDRAVRLVSAMAAAGVKRQDRIAVLSRNSIKFGELNAAAQLSGIVMATINFRLSVSEMDDALRRVAPSMVFCADEFVPMVAELVPELPCIPLFVTVGGEPPRGGVDYERFVDGGRGGEPEFVSHPDDIAYLLFTSGTTGASKCCILGQREMRRVAFTMNNEMRCGSTDRGLINMPMFHFGALGIIGGLHARGGSVVLQQQFDAADAVRLIADERITTLHLAPVMLRALLDEVSDRSAMQSVRTVVYSAAPMTAAILRRALAVLPDAGFLNLYGQTEVIVSGLPRELHILDEPNAAERLSSVGFPFPDTRVRVVDPDGGVVPVGQAGEIIVHSDSMFRGYWQDVAATQATLQDGWCHTGDMGRLDGRGLLYLMDRKKDVIISGGENIYSPEVEDAISAVDGVAACAVVGVPDDKWGEAVCAVVVPRSGSSPTLEMLQEGVRERLARYKVPRRLALVAELPVLASGKVDKKRLRADLTAHAGGLPSSRFTQE</sequence>
<dbReference type="EC" id="6.2.1.3" evidence="3"/>
<evidence type="ECO:0000256" key="5">
    <source>
        <dbReference type="ARBA" id="ARBA00069710"/>
    </source>
</evidence>
<dbReference type="Proteomes" id="UP000192293">
    <property type="component" value="Unassembled WGS sequence"/>
</dbReference>
<reference evidence="11" key="2">
    <citation type="submission" date="2020-07" db="EMBL/GenBank/DDBJ databases">
        <authorList>
            <person name="Pettersson B.M.F."/>
            <person name="Behra P.R.K."/>
            <person name="Ramesh M."/>
            <person name="Das S."/>
            <person name="Dasgupta S."/>
            <person name="Kirsebom L.A."/>
        </authorList>
    </citation>
    <scope>NUCLEOTIDE SEQUENCE</scope>
    <source>
        <strain evidence="11">DSM 45439</strain>
    </source>
</reference>
<evidence type="ECO:0000256" key="4">
    <source>
        <dbReference type="ARBA" id="ARBA00036813"/>
    </source>
</evidence>
<dbReference type="RefSeq" id="WP_023860650.1">
    <property type="nucleotide sequence ID" value="NZ_JACKTG010000032.1"/>
</dbReference>
<evidence type="ECO:0000256" key="7">
    <source>
        <dbReference type="ARBA" id="ARBA00080667"/>
    </source>
</evidence>
<keyword evidence="2" id="KW-0436">Ligase</keyword>
<reference evidence="11" key="3">
    <citation type="journal article" date="2022" name="BMC Genomics">
        <title>Comparative genome analysis of mycobacteria focusing on tRNA and non-coding RNA.</title>
        <authorList>
            <person name="Behra P.R.K."/>
            <person name="Pettersson B.M.F."/>
            <person name="Ramesh M."/>
            <person name="Das S."/>
            <person name="Dasgupta S."/>
            <person name="Kirsebom L.A."/>
        </authorList>
    </citation>
    <scope>NUCLEOTIDE SEQUENCE</scope>
    <source>
        <strain evidence="11">DSM 45439</strain>
    </source>
</reference>
<accession>A0AAW5S407</accession>
<gene>
    <name evidence="12" type="ORF">BST19_10365</name>
    <name evidence="11" type="ORF">H7I91_12550</name>
</gene>
<dbReference type="FunFam" id="3.30.300.30:FF:000008">
    <property type="entry name" value="2,3-dihydroxybenzoate-AMP ligase"/>
    <property type="match status" value="1"/>
</dbReference>
<dbReference type="EMBL" id="MVHL01000011">
    <property type="protein sequence ID" value="ORA53584.1"/>
    <property type="molecule type" value="Genomic_DNA"/>
</dbReference>
<proteinExistence type="inferred from homology"/>
<dbReference type="PANTHER" id="PTHR43201:SF5">
    <property type="entry name" value="MEDIUM-CHAIN ACYL-COA LIGASE ACSF2, MITOCHONDRIAL"/>
    <property type="match status" value="1"/>
</dbReference>
<evidence type="ECO:0000256" key="1">
    <source>
        <dbReference type="ARBA" id="ARBA00006432"/>
    </source>
</evidence>
<dbReference type="InterPro" id="IPR000873">
    <property type="entry name" value="AMP-dep_synth/lig_dom"/>
</dbReference>
<evidence type="ECO:0000256" key="3">
    <source>
        <dbReference type="ARBA" id="ARBA00026121"/>
    </source>
</evidence>
<evidence type="ECO:0000259" key="9">
    <source>
        <dbReference type="Pfam" id="PF00501"/>
    </source>
</evidence>
<feature type="domain" description="AMP-dependent synthetase/ligase" evidence="9">
    <location>
        <begin position="17"/>
        <end position="380"/>
    </location>
</feature>
<comment type="catalytic activity">
    <reaction evidence="4">
        <text>a long-chain fatty acid + ATP + CoA = a long-chain fatty acyl-CoA + AMP + diphosphate</text>
        <dbReference type="Rhea" id="RHEA:15421"/>
        <dbReference type="ChEBI" id="CHEBI:30616"/>
        <dbReference type="ChEBI" id="CHEBI:33019"/>
        <dbReference type="ChEBI" id="CHEBI:57287"/>
        <dbReference type="ChEBI" id="CHEBI:57560"/>
        <dbReference type="ChEBI" id="CHEBI:83139"/>
        <dbReference type="ChEBI" id="CHEBI:456215"/>
        <dbReference type="EC" id="6.2.1.3"/>
    </reaction>
</comment>
<protein>
    <recommendedName>
        <fullName evidence="5">Long-chain-fatty-acid--CoA ligase FadD13</fullName>
        <ecNumber evidence="3">6.2.1.3</ecNumber>
    </recommendedName>
    <alternativeName>
        <fullName evidence="6">Fatty acyl-CoA ligase</fullName>
    </alternativeName>
    <alternativeName>
        <fullName evidence="8">Fatty acyl-CoA synthetase</fullName>
    </alternativeName>
    <alternativeName>
        <fullName evidence="7">Very-long-chain fatty-acyl-CoA synthetase</fullName>
    </alternativeName>
</protein>
<dbReference type="Pfam" id="PF00501">
    <property type="entry name" value="AMP-binding"/>
    <property type="match status" value="1"/>
</dbReference>
<dbReference type="Gene3D" id="3.30.300.30">
    <property type="match status" value="1"/>
</dbReference>
<dbReference type="Proteomes" id="UP001207588">
    <property type="component" value="Unassembled WGS sequence"/>
</dbReference>
<evidence type="ECO:0000313" key="11">
    <source>
        <dbReference type="EMBL" id="MCV6990116.1"/>
    </source>
</evidence>
<evidence type="ECO:0000256" key="2">
    <source>
        <dbReference type="ARBA" id="ARBA00022598"/>
    </source>
</evidence>
<name>A0AAW5S407_MYCBC</name>
<evidence type="ECO:0000256" key="8">
    <source>
        <dbReference type="ARBA" id="ARBA00083882"/>
    </source>
</evidence>
<dbReference type="InterPro" id="IPR042099">
    <property type="entry name" value="ANL_N_sf"/>
</dbReference>